<dbReference type="PANTHER" id="PTHR30573">
    <property type="entry name" value="QUINOLINATE SYNTHETASE A"/>
    <property type="match status" value="1"/>
</dbReference>
<evidence type="ECO:0000256" key="15">
    <source>
        <dbReference type="NCBIfam" id="TIGR00550"/>
    </source>
</evidence>
<comment type="cofactor">
    <cofactor evidence="1">
        <name>[4Fe-4S] cluster</name>
        <dbReference type="ChEBI" id="CHEBI:49883"/>
    </cofactor>
</comment>
<keyword evidence="12" id="KW-0411">Iron-sulfur</keyword>
<reference evidence="16 17" key="1">
    <citation type="submission" date="2018-08" db="EMBL/GenBank/DDBJ databases">
        <title>Comamonas testosteroni strain SWCO2.</title>
        <authorList>
            <person name="Jiang N."/>
            <person name="Zhang X.Z."/>
        </authorList>
    </citation>
    <scope>NUCLEOTIDE SEQUENCE [LARGE SCALE GENOMIC DNA]</scope>
    <source>
        <strain evidence="16 17">SWCO2</strain>
    </source>
</reference>
<keyword evidence="7" id="KW-0963">Cytoplasm</keyword>
<accession>A0A373FQ26</accession>
<dbReference type="EMBL" id="QURR01000004">
    <property type="protein sequence ID" value="RGE46271.1"/>
    <property type="molecule type" value="Genomic_DNA"/>
</dbReference>
<dbReference type="AlphaFoldDB" id="A0A373FQ26"/>
<sequence>MPIKTVEFDHPTLAASGQCSIGQAWAKVPTEQSLAQQRQSSERIKALLRQRNAAIVAHYYVDGALQDLARETGGCVGDSLEMARFGSEHPATTLIVAGVRFMGETAKILSPEKTILMPDGDATCSLDLGCPAEEFSQFCDAHPDRTVVVYANTSAAVKARADWVVTSSVGQDIVAALHARGEKILWAPDRHLGSYIQQQTGADMLLWQGSCVVHDEFKADELQALADAHPEAAILVHPESPAAVTALADVVGSTTQLIAAVGKLPTSTFIVATDQGILHDMRQRYPGKTFLAAPTAGTGGTCKSCAFCPWMAMNSLQGVEQALLHNLGAIELDTELGRAARKPIERMLQFAAAHKQASQRVQASGELARDAALFQNFGPA</sequence>
<dbReference type="Pfam" id="PF02445">
    <property type="entry name" value="NadA"/>
    <property type="match status" value="1"/>
</dbReference>
<evidence type="ECO:0000313" key="17">
    <source>
        <dbReference type="Proteomes" id="UP000261948"/>
    </source>
</evidence>
<evidence type="ECO:0000256" key="9">
    <source>
        <dbReference type="ARBA" id="ARBA00022679"/>
    </source>
</evidence>
<keyword evidence="8" id="KW-0662">Pyridine nucleotide biosynthesis</keyword>
<evidence type="ECO:0000313" key="16">
    <source>
        <dbReference type="EMBL" id="RGE46271.1"/>
    </source>
</evidence>
<keyword evidence="10" id="KW-0479">Metal-binding</keyword>
<comment type="caution">
    <text evidence="16">The sequence shown here is derived from an EMBL/GenBank/DDBJ whole genome shotgun (WGS) entry which is preliminary data.</text>
</comment>
<evidence type="ECO:0000256" key="4">
    <source>
        <dbReference type="ARBA" id="ARBA00005065"/>
    </source>
</evidence>
<dbReference type="SUPFAM" id="SSF142754">
    <property type="entry name" value="NadA-like"/>
    <property type="match status" value="1"/>
</dbReference>
<keyword evidence="17" id="KW-1185">Reference proteome</keyword>
<gene>
    <name evidence="16" type="primary">nadA</name>
    <name evidence="16" type="ORF">DZC30_05440</name>
</gene>
<evidence type="ECO:0000256" key="1">
    <source>
        <dbReference type="ARBA" id="ARBA00001966"/>
    </source>
</evidence>
<evidence type="ECO:0000256" key="3">
    <source>
        <dbReference type="ARBA" id="ARBA00004496"/>
    </source>
</evidence>
<evidence type="ECO:0000256" key="8">
    <source>
        <dbReference type="ARBA" id="ARBA00022642"/>
    </source>
</evidence>
<evidence type="ECO:0000256" key="13">
    <source>
        <dbReference type="ARBA" id="ARBA00050125"/>
    </source>
</evidence>
<proteinExistence type="predicted"/>
<dbReference type="GO" id="GO:0046872">
    <property type="term" value="F:metal ion binding"/>
    <property type="evidence" value="ECO:0007669"/>
    <property type="project" value="UniProtKB-KW"/>
</dbReference>
<dbReference type="InterPro" id="IPR036094">
    <property type="entry name" value="NadA_sf"/>
</dbReference>
<dbReference type="InterPro" id="IPR003473">
    <property type="entry name" value="NadA"/>
</dbReference>
<keyword evidence="11" id="KW-0408">Iron</keyword>
<dbReference type="NCBIfam" id="NF006877">
    <property type="entry name" value="PRK09375.1-1"/>
    <property type="match status" value="1"/>
</dbReference>
<dbReference type="GO" id="GO:0005829">
    <property type="term" value="C:cytosol"/>
    <property type="evidence" value="ECO:0007669"/>
    <property type="project" value="TreeGrafter"/>
</dbReference>
<dbReference type="GO" id="GO:0051539">
    <property type="term" value="F:4 iron, 4 sulfur cluster binding"/>
    <property type="evidence" value="ECO:0007669"/>
    <property type="project" value="UniProtKB-KW"/>
</dbReference>
<dbReference type="OrthoDB" id="9801204at2"/>
<organism evidence="16 17">
    <name type="scientific">Comamonas testosteroni</name>
    <name type="common">Pseudomonas testosteroni</name>
    <dbReference type="NCBI Taxonomy" id="285"/>
    <lineage>
        <taxon>Bacteria</taxon>
        <taxon>Pseudomonadati</taxon>
        <taxon>Pseudomonadota</taxon>
        <taxon>Betaproteobacteria</taxon>
        <taxon>Burkholderiales</taxon>
        <taxon>Comamonadaceae</taxon>
        <taxon>Comamonas</taxon>
    </lineage>
</organism>
<evidence type="ECO:0000256" key="7">
    <source>
        <dbReference type="ARBA" id="ARBA00022490"/>
    </source>
</evidence>
<dbReference type="Gene3D" id="3.40.50.10800">
    <property type="entry name" value="NadA-like"/>
    <property type="match status" value="3"/>
</dbReference>
<dbReference type="Proteomes" id="UP000261948">
    <property type="component" value="Unassembled WGS sequence"/>
</dbReference>
<evidence type="ECO:0000256" key="10">
    <source>
        <dbReference type="ARBA" id="ARBA00022723"/>
    </source>
</evidence>
<dbReference type="NCBIfam" id="TIGR00550">
    <property type="entry name" value="nadA"/>
    <property type="match status" value="1"/>
</dbReference>
<keyword evidence="9" id="KW-0808">Transferase</keyword>
<evidence type="ECO:0000256" key="11">
    <source>
        <dbReference type="ARBA" id="ARBA00023004"/>
    </source>
</evidence>
<comment type="subcellular location">
    <subcellularLocation>
        <location evidence="3">Cytoplasm</location>
    </subcellularLocation>
</comment>
<evidence type="ECO:0000256" key="6">
    <source>
        <dbReference type="ARBA" id="ARBA00022485"/>
    </source>
</evidence>
<evidence type="ECO:0000256" key="12">
    <source>
        <dbReference type="ARBA" id="ARBA00023014"/>
    </source>
</evidence>
<evidence type="ECO:0000256" key="5">
    <source>
        <dbReference type="ARBA" id="ARBA00012669"/>
    </source>
</evidence>
<dbReference type="FunFam" id="3.40.50.10800:FF:000001">
    <property type="entry name" value="Quinolinate synthase A"/>
    <property type="match status" value="1"/>
</dbReference>
<name>A0A373FQ26_COMTE</name>
<dbReference type="PANTHER" id="PTHR30573:SF0">
    <property type="entry name" value="QUINOLINATE SYNTHASE, CHLOROPLASTIC"/>
    <property type="match status" value="1"/>
</dbReference>
<dbReference type="EC" id="2.5.1.72" evidence="5 15"/>
<dbReference type="NCBIfam" id="NF006878">
    <property type="entry name" value="PRK09375.1-2"/>
    <property type="match status" value="1"/>
</dbReference>
<dbReference type="GO" id="GO:0008987">
    <property type="term" value="F:quinolinate synthetase A activity"/>
    <property type="evidence" value="ECO:0007669"/>
    <property type="project" value="UniProtKB-UniRule"/>
</dbReference>
<dbReference type="FunFam" id="3.40.50.10800:FF:000003">
    <property type="entry name" value="Quinolinate synthase A"/>
    <property type="match status" value="1"/>
</dbReference>
<comment type="function">
    <text evidence="2">Catalyzes the condensation of iminoaspartate with dihydroxyacetone phosphate to form quinolinate.</text>
</comment>
<comment type="pathway">
    <text evidence="4">Cofactor biosynthesis; NAD(+) biosynthesis; quinolinate from iminoaspartate: step 1/1.</text>
</comment>
<keyword evidence="6" id="KW-0004">4Fe-4S</keyword>
<protein>
    <recommendedName>
        <fullName evidence="14 15">Quinolinate synthase</fullName>
        <ecNumber evidence="5 15">2.5.1.72</ecNumber>
    </recommendedName>
</protein>
<dbReference type="GO" id="GO:0034628">
    <property type="term" value="P:'de novo' NAD+ biosynthetic process from L-aspartate"/>
    <property type="evidence" value="ECO:0007669"/>
    <property type="project" value="TreeGrafter"/>
</dbReference>
<comment type="catalytic activity">
    <reaction evidence="13">
        <text>iminosuccinate + dihydroxyacetone phosphate = quinolinate + phosphate + 2 H2O + H(+)</text>
        <dbReference type="Rhea" id="RHEA:25888"/>
        <dbReference type="ChEBI" id="CHEBI:15377"/>
        <dbReference type="ChEBI" id="CHEBI:15378"/>
        <dbReference type="ChEBI" id="CHEBI:29959"/>
        <dbReference type="ChEBI" id="CHEBI:43474"/>
        <dbReference type="ChEBI" id="CHEBI:57642"/>
        <dbReference type="ChEBI" id="CHEBI:77875"/>
        <dbReference type="EC" id="2.5.1.72"/>
    </reaction>
    <physiologicalReaction direction="left-to-right" evidence="13">
        <dbReference type="Rhea" id="RHEA:25889"/>
    </physiologicalReaction>
</comment>
<dbReference type="UniPathway" id="UPA00253">
    <property type="reaction ID" value="UER00327"/>
</dbReference>
<evidence type="ECO:0000256" key="14">
    <source>
        <dbReference type="ARBA" id="ARBA00073059"/>
    </source>
</evidence>
<evidence type="ECO:0000256" key="2">
    <source>
        <dbReference type="ARBA" id="ARBA00003791"/>
    </source>
</evidence>